<dbReference type="Gene3D" id="1.10.10.60">
    <property type="entry name" value="Homeodomain-like"/>
    <property type="match status" value="1"/>
</dbReference>
<dbReference type="InterPro" id="IPR009057">
    <property type="entry name" value="Homeodomain-like_sf"/>
</dbReference>
<keyword evidence="8" id="KW-1185">Reference proteome</keyword>
<proteinExistence type="predicted"/>
<keyword evidence="1" id="KW-0805">Transcription regulation</keyword>
<keyword evidence="2" id="KW-0804">Transcription</keyword>
<dbReference type="SUPFAM" id="SSF46689">
    <property type="entry name" value="Homeodomain-like"/>
    <property type="match status" value="2"/>
</dbReference>
<name>A0A1X3EA95_9BRAD</name>
<protein>
    <submittedName>
        <fullName evidence="5">AraC family transcriptional regulator</fullName>
    </submittedName>
</protein>
<dbReference type="InterPro" id="IPR052158">
    <property type="entry name" value="INH-QAR"/>
</dbReference>
<dbReference type="GO" id="GO:0043565">
    <property type="term" value="F:sequence-specific DNA binding"/>
    <property type="evidence" value="ECO:0007669"/>
    <property type="project" value="InterPro"/>
</dbReference>
<evidence type="ECO:0000313" key="6">
    <source>
        <dbReference type="EMBL" id="OSJ21882.1"/>
    </source>
</evidence>
<feature type="chain" id="PRO_5011182996" evidence="3">
    <location>
        <begin position="21"/>
        <end position="313"/>
    </location>
</feature>
<dbReference type="Pfam" id="PF12833">
    <property type="entry name" value="HTH_18"/>
    <property type="match status" value="1"/>
</dbReference>
<evidence type="ECO:0000256" key="2">
    <source>
        <dbReference type="ARBA" id="ARBA00023163"/>
    </source>
</evidence>
<dbReference type="SUPFAM" id="SSF52317">
    <property type="entry name" value="Class I glutamine amidotransferase-like"/>
    <property type="match status" value="1"/>
</dbReference>
<dbReference type="RefSeq" id="WP_018455822.1">
    <property type="nucleotide sequence ID" value="NZ_JAFBBN010000001.1"/>
</dbReference>
<evidence type="ECO:0000259" key="4">
    <source>
        <dbReference type="PROSITE" id="PS01124"/>
    </source>
</evidence>
<evidence type="ECO:0000313" key="8">
    <source>
        <dbReference type="Proteomes" id="UP000193884"/>
    </source>
</evidence>
<dbReference type="Pfam" id="PF01965">
    <property type="entry name" value="DJ-1_PfpI"/>
    <property type="match status" value="1"/>
</dbReference>
<dbReference type="PANTHER" id="PTHR43130:SF3">
    <property type="entry name" value="HTH-TYPE TRANSCRIPTIONAL REGULATOR RV1931C"/>
    <property type="match status" value="1"/>
</dbReference>
<dbReference type="AlphaFoldDB" id="A0A1X3EA95"/>
<dbReference type="PANTHER" id="PTHR43130">
    <property type="entry name" value="ARAC-FAMILY TRANSCRIPTIONAL REGULATOR"/>
    <property type="match status" value="1"/>
</dbReference>
<feature type="signal peptide" evidence="3">
    <location>
        <begin position="1"/>
        <end position="20"/>
    </location>
</feature>
<dbReference type="CDD" id="cd03137">
    <property type="entry name" value="GATase1_AraC_1"/>
    <property type="match status" value="1"/>
</dbReference>
<dbReference type="InterPro" id="IPR002818">
    <property type="entry name" value="DJ-1/PfpI"/>
</dbReference>
<reference evidence="7 8" key="1">
    <citation type="submission" date="2017-03" db="EMBL/GenBank/DDBJ databases">
        <title>Whole genome sequences of fourteen strains of Bradyrhizobium canariense and one strain of Bradyrhizobium japonicum isolated from Lupinus (Papilionoideae: Genisteae) species in Algeria.</title>
        <authorList>
            <person name="Crovadore J."/>
            <person name="Chekireb D."/>
            <person name="Brachmann A."/>
            <person name="Chablais R."/>
            <person name="Cochard B."/>
            <person name="Lefort F."/>
        </authorList>
    </citation>
    <scope>NUCLEOTIDE SEQUENCE [LARGE SCALE GENOMIC DNA]</scope>
    <source>
        <strain evidence="5 7">UBMA195</strain>
        <strain evidence="6 8">UBMAN05</strain>
    </source>
</reference>
<comment type="caution">
    <text evidence="5">The sequence shown here is derived from an EMBL/GenBank/DDBJ whole genome shotgun (WGS) entry which is preliminary data.</text>
</comment>
<evidence type="ECO:0000256" key="1">
    <source>
        <dbReference type="ARBA" id="ARBA00023015"/>
    </source>
</evidence>
<dbReference type="Gene3D" id="3.40.50.880">
    <property type="match status" value="1"/>
</dbReference>
<dbReference type="EMBL" id="NAFK01000176">
    <property type="protein sequence ID" value="OSJ21882.1"/>
    <property type="molecule type" value="Genomic_DNA"/>
</dbReference>
<dbReference type="EMBL" id="NAFI01000188">
    <property type="protein sequence ID" value="OSJ02876.1"/>
    <property type="molecule type" value="Genomic_DNA"/>
</dbReference>
<dbReference type="SMART" id="SM00342">
    <property type="entry name" value="HTH_ARAC"/>
    <property type="match status" value="1"/>
</dbReference>
<organism evidence="5 7">
    <name type="scientific">Bradyrhizobium canariense</name>
    <dbReference type="NCBI Taxonomy" id="255045"/>
    <lineage>
        <taxon>Bacteria</taxon>
        <taxon>Pseudomonadati</taxon>
        <taxon>Pseudomonadota</taxon>
        <taxon>Alphaproteobacteria</taxon>
        <taxon>Hyphomicrobiales</taxon>
        <taxon>Nitrobacteraceae</taxon>
        <taxon>Bradyrhizobium</taxon>
    </lineage>
</organism>
<gene>
    <name evidence="6" type="ORF">BST63_33610</name>
    <name evidence="5" type="ORF">BSZ18_34810</name>
</gene>
<evidence type="ECO:0000256" key="3">
    <source>
        <dbReference type="SAM" id="SignalP"/>
    </source>
</evidence>
<dbReference type="GO" id="GO:0003700">
    <property type="term" value="F:DNA-binding transcription factor activity"/>
    <property type="evidence" value="ECO:0007669"/>
    <property type="project" value="InterPro"/>
</dbReference>
<evidence type="ECO:0000313" key="5">
    <source>
        <dbReference type="EMBL" id="OSJ02876.1"/>
    </source>
</evidence>
<evidence type="ECO:0000313" key="7">
    <source>
        <dbReference type="Proteomes" id="UP000193553"/>
    </source>
</evidence>
<dbReference type="Proteomes" id="UP000193553">
    <property type="component" value="Unassembled WGS sequence"/>
</dbReference>
<dbReference type="OrthoDB" id="9793422at2"/>
<feature type="domain" description="HTH araC/xylS-type" evidence="4">
    <location>
        <begin position="208"/>
        <end position="306"/>
    </location>
</feature>
<dbReference type="InterPro" id="IPR029062">
    <property type="entry name" value="Class_I_gatase-like"/>
</dbReference>
<dbReference type="Proteomes" id="UP000193884">
    <property type="component" value="Unassembled WGS sequence"/>
</dbReference>
<sequence>MRIGLVLSPSFQAVCFGAVAAFDVANKQAGEKIYDVRAFSEDGGLVTSSAGMQVMTEPFDQAAFDTLIVAAGLDIPTSSPGLVRLLRAAARNARRVSSICLGSFVLGDAGLLNGRRATTHWRYAQEMQARFPGCNVDADKIFIADGQIWTSAGMSAGTDMVVGMIERDLGAERARSVAKGMVMYHSRPGGQSQHSVLLEVGTSEDRIQKALNYARQNLRESLTIEDLARAACLSPRQFTRLFRSATGTTPAKAVEALRLESAKLMLEQTRLPIEVVARETGFATRERMRQAFVRVHGEAPRTFRKEAGPLAML</sequence>
<accession>A0A1X3EA95</accession>
<keyword evidence="3" id="KW-0732">Signal</keyword>
<dbReference type="PROSITE" id="PS01124">
    <property type="entry name" value="HTH_ARAC_FAMILY_2"/>
    <property type="match status" value="1"/>
</dbReference>
<dbReference type="InterPro" id="IPR018060">
    <property type="entry name" value="HTH_AraC"/>
</dbReference>